<comment type="caution">
    <text evidence="1">The sequence shown here is derived from an EMBL/GenBank/DDBJ whole genome shotgun (WGS) entry which is preliminary data.</text>
</comment>
<accession>A0ACC4B3I1</accession>
<dbReference type="EMBL" id="RCHU02000014">
    <property type="protein sequence ID" value="KAL3572987.1"/>
    <property type="molecule type" value="Genomic_DNA"/>
</dbReference>
<sequence>MVGPLKFEGPCTAPVTLKVQGTLKAPSDPKRLRDDWVAFRNVEGLTVSGGGIFDGQGAIAWWSTGHLCNSSGSENVSVEVEDINLVYNGKEGSSTSLCANVKPQVSRKIFPATCSPSA</sequence>
<protein>
    <submittedName>
        <fullName evidence="1">Uncharacterized protein</fullName>
    </submittedName>
</protein>
<gene>
    <name evidence="1" type="ORF">D5086_026891</name>
</gene>
<proteinExistence type="predicted"/>
<reference evidence="1 2" key="1">
    <citation type="journal article" date="2024" name="Plant Biotechnol. J.">
        <title>Genome and CRISPR/Cas9 system of a widespread forest tree (Populus alba) in the world.</title>
        <authorList>
            <person name="Liu Y.J."/>
            <person name="Jiang P.F."/>
            <person name="Han X.M."/>
            <person name="Li X.Y."/>
            <person name="Wang H.M."/>
            <person name="Wang Y.J."/>
            <person name="Wang X.X."/>
            <person name="Zeng Q.Y."/>
        </authorList>
    </citation>
    <scope>NUCLEOTIDE SEQUENCE [LARGE SCALE GENOMIC DNA]</scope>
    <source>
        <strain evidence="2">cv. PAL-ZL1</strain>
    </source>
</reference>
<name>A0ACC4B3I1_POPAL</name>
<dbReference type="Proteomes" id="UP000309997">
    <property type="component" value="Unassembled WGS sequence"/>
</dbReference>
<organism evidence="1 2">
    <name type="scientific">Populus alba</name>
    <name type="common">White poplar</name>
    <dbReference type="NCBI Taxonomy" id="43335"/>
    <lineage>
        <taxon>Eukaryota</taxon>
        <taxon>Viridiplantae</taxon>
        <taxon>Streptophyta</taxon>
        <taxon>Embryophyta</taxon>
        <taxon>Tracheophyta</taxon>
        <taxon>Spermatophyta</taxon>
        <taxon>Magnoliopsida</taxon>
        <taxon>eudicotyledons</taxon>
        <taxon>Gunneridae</taxon>
        <taxon>Pentapetalae</taxon>
        <taxon>rosids</taxon>
        <taxon>fabids</taxon>
        <taxon>Malpighiales</taxon>
        <taxon>Salicaceae</taxon>
        <taxon>Saliceae</taxon>
        <taxon>Populus</taxon>
    </lineage>
</organism>
<keyword evidence="2" id="KW-1185">Reference proteome</keyword>
<evidence type="ECO:0000313" key="1">
    <source>
        <dbReference type="EMBL" id="KAL3572987.1"/>
    </source>
</evidence>
<evidence type="ECO:0000313" key="2">
    <source>
        <dbReference type="Proteomes" id="UP000309997"/>
    </source>
</evidence>